<dbReference type="Proteomes" id="UP000178825">
    <property type="component" value="Unassembled WGS sequence"/>
</dbReference>
<sequence length="64" mass="7217">MFGLNLNLSNIDKAMEVVGADLCGFNPRTANYYKNKTTHERLLSYNGIVNSNYPTEVIEIMNGF</sequence>
<accession>A0A1F6BNH0</accession>
<evidence type="ECO:0000313" key="2">
    <source>
        <dbReference type="Proteomes" id="UP000178825"/>
    </source>
</evidence>
<comment type="caution">
    <text evidence="1">The sequence shown here is derived from an EMBL/GenBank/DDBJ whole genome shotgun (WGS) entry which is preliminary data.</text>
</comment>
<dbReference type="EMBL" id="MFKJ01000020">
    <property type="protein sequence ID" value="OGG38470.1"/>
    <property type="molecule type" value="Genomic_DNA"/>
</dbReference>
<organism evidence="1 2">
    <name type="scientific">Candidatus Jorgensenbacteria bacterium RIFCSPHIGHO2_02_FULL_45_20</name>
    <dbReference type="NCBI Taxonomy" id="1798470"/>
    <lineage>
        <taxon>Bacteria</taxon>
        <taxon>Candidatus Joergenseniibacteriota</taxon>
    </lineage>
</organism>
<gene>
    <name evidence="1" type="ORF">A3D55_00760</name>
</gene>
<dbReference type="AlphaFoldDB" id="A0A1F6BNH0"/>
<protein>
    <submittedName>
        <fullName evidence="1">Uncharacterized protein</fullName>
    </submittedName>
</protein>
<name>A0A1F6BNH0_9BACT</name>
<evidence type="ECO:0000313" key="1">
    <source>
        <dbReference type="EMBL" id="OGG38470.1"/>
    </source>
</evidence>
<proteinExistence type="predicted"/>
<reference evidence="1 2" key="1">
    <citation type="journal article" date="2016" name="Nat. Commun.">
        <title>Thousands of microbial genomes shed light on interconnected biogeochemical processes in an aquifer system.</title>
        <authorList>
            <person name="Anantharaman K."/>
            <person name="Brown C.T."/>
            <person name="Hug L.A."/>
            <person name="Sharon I."/>
            <person name="Castelle C.J."/>
            <person name="Probst A.J."/>
            <person name="Thomas B.C."/>
            <person name="Singh A."/>
            <person name="Wilkins M.J."/>
            <person name="Karaoz U."/>
            <person name="Brodie E.L."/>
            <person name="Williams K.H."/>
            <person name="Hubbard S.S."/>
            <person name="Banfield J.F."/>
        </authorList>
    </citation>
    <scope>NUCLEOTIDE SEQUENCE [LARGE SCALE GENOMIC DNA]</scope>
</reference>